<evidence type="ECO:0000313" key="2">
    <source>
        <dbReference type="Proteomes" id="UP000006919"/>
    </source>
</evidence>
<dbReference type="HOGENOM" id="CLU_2131692_0_0_9"/>
<dbReference type="STRING" id="697329.Rumal_1144"/>
<dbReference type="Proteomes" id="UP000006919">
    <property type="component" value="Chromosome"/>
</dbReference>
<proteinExistence type="predicted"/>
<dbReference type="RefSeq" id="WP_013497840.1">
    <property type="nucleotide sequence ID" value="NC_014833.1"/>
</dbReference>
<evidence type="ECO:0000313" key="1">
    <source>
        <dbReference type="EMBL" id="ADU21666.1"/>
    </source>
</evidence>
<name>E6UD61_RUMA7</name>
<dbReference type="KEGG" id="ral:Rumal_1144"/>
<reference evidence="1 2" key="1">
    <citation type="journal article" date="2011" name="J. Bacteriol.">
        <title>Complete genome of the cellulolytic ruminal bacterium Ruminococcus albus 7.</title>
        <authorList>
            <person name="Suen G."/>
            <person name="Stevenson D.M."/>
            <person name="Bruce D.C."/>
            <person name="Chertkov O."/>
            <person name="Copeland A."/>
            <person name="Cheng J.F."/>
            <person name="Detter C."/>
            <person name="Detter J.C."/>
            <person name="Goodwin L.A."/>
            <person name="Han C.S."/>
            <person name="Hauser L.J."/>
            <person name="Ivanova N.N."/>
            <person name="Kyrpides N.C."/>
            <person name="Land M.L."/>
            <person name="Lapidus A."/>
            <person name="Lucas S."/>
            <person name="Ovchinnikova G."/>
            <person name="Pitluck S."/>
            <person name="Tapia R."/>
            <person name="Woyke T."/>
            <person name="Boyum J."/>
            <person name="Mead D."/>
            <person name="Weimer P.J."/>
        </authorList>
    </citation>
    <scope>NUCLEOTIDE SEQUENCE [LARGE SCALE GENOMIC DNA]</scope>
    <source>
        <strain evidence="2">ATCC 27210 / DSM 20455 / JCM 14654 / NCDO 2250 / 7</strain>
    </source>
</reference>
<sequence>MNLQDLDDILSAHTLVEKDKIMNYTFAVTGLSFLKIRDILIVKGNIIFEDLENKVYVAFIRSGFMKKSDAKAAIHLYNEQLLISIYAKEGIVNQRICEGAINELEKSLKDYIG</sequence>
<protein>
    <submittedName>
        <fullName evidence="1">Uncharacterized protein</fullName>
    </submittedName>
</protein>
<accession>E6UD61</accession>
<dbReference type="EMBL" id="CP002403">
    <property type="protein sequence ID" value="ADU21666.1"/>
    <property type="molecule type" value="Genomic_DNA"/>
</dbReference>
<dbReference type="AlphaFoldDB" id="E6UD61"/>
<gene>
    <name evidence="1" type="ordered locus">Rumal_1144</name>
</gene>
<organism evidence="1 2">
    <name type="scientific">Ruminococcus albus (strain ATCC 27210 / DSM 20455 / JCM 14654 / NCDO 2250 / 7)</name>
    <dbReference type="NCBI Taxonomy" id="697329"/>
    <lineage>
        <taxon>Bacteria</taxon>
        <taxon>Bacillati</taxon>
        <taxon>Bacillota</taxon>
        <taxon>Clostridia</taxon>
        <taxon>Eubacteriales</taxon>
        <taxon>Oscillospiraceae</taxon>
        <taxon>Ruminococcus</taxon>
    </lineage>
</organism>